<evidence type="ECO:0000313" key="6">
    <source>
        <dbReference type="Proteomes" id="UP000594261"/>
    </source>
</evidence>
<evidence type="ECO:0000256" key="2">
    <source>
        <dbReference type="ARBA" id="ARBA00023015"/>
    </source>
</evidence>
<keyword evidence="2" id="KW-0805">Transcription regulation</keyword>
<dbReference type="AlphaFoldDB" id="A0A7N2L281"/>
<proteinExistence type="predicted"/>
<dbReference type="PANTHER" id="PTHR33124">
    <property type="entry name" value="TRANSCRIPTION FACTOR IBH1-LIKE 1"/>
    <property type="match status" value="1"/>
</dbReference>
<name>A0A7N2L281_QUELO</name>
<reference evidence="6" key="1">
    <citation type="journal article" date="2016" name="G3 (Bethesda)">
        <title>First Draft Assembly and Annotation of the Genome of a California Endemic Oak Quercus lobata Nee (Fagaceae).</title>
        <authorList>
            <person name="Sork V.L."/>
            <person name="Fitz-Gibbon S.T."/>
            <person name="Puiu D."/>
            <person name="Crepeau M."/>
            <person name="Gugger P.F."/>
            <person name="Sherman R."/>
            <person name="Stevens K."/>
            <person name="Langley C.H."/>
            <person name="Pellegrini M."/>
            <person name="Salzberg S.L."/>
        </authorList>
    </citation>
    <scope>NUCLEOTIDE SEQUENCE [LARGE SCALE GENOMIC DNA]</scope>
    <source>
        <strain evidence="6">cv. SW786</strain>
    </source>
</reference>
<evidence type="ECO:0000313" key="5">
    <source>
        <dbReference type="EnsemblPlants" id="QL02p095571:mrna:CDS:1"/>
    </source>
</evidence>
<dbReference type="InterPro" id="IPR044549">
    <property type="entry name" value="bHLH_AtIBH1-like"/>
</dbReference>
<accession>A0A7N2L281</accession>
<dbReference type="Proteomes" id="UP000594261">
    <property type="component" value="Chromosome 2"/>
</dbReference>
<dbReference type="Gramene" id="QL02p095571:mrna">
    <property type="protein sequence ID" value="QL02p095571:mrna:CDS:1"/>
    <property type="gene ID" value="QL02p095571"/>
</dbReference>
<dbReference type="CDD" id="cd11444">
    <property type="entry name" value="bHLH_AtIBH1_like"/>
    <property type="match status" value="1"/>
</dbReference>
<dbReference type="GO" id="GO:0006355">
    <property type="term" value="P:regulation of DNA-templated transcription"/>
    <property type="evidence" value="ECO:0007669"/>
    <property type="project" value="InterPro"/>
</dbReference>
<dbReference type="OMA" id="ACSEINM"/>
<keyword evidence="6" id="KW-1185">Reference proteome</keyword>
<dbReference type="SUPFAM" id="SSF47459">
    <property type="entry name" value="HLH, helix-loop-helix DNA-binding domain"/>
    <property type="match status" value="1"/>
</dbReference>
<keyword evidence="3" id="KW-0804">Transcription</keyword>
<dbReference type="InterPro" id="IPR044660">
    <property type="entry name" value="IBH1-like"/>
</dbReference>
<sequence length="87" mass="10200">MRTRSSTLWRRRAMRMRGKKKRLRLSLVKNSAAVNTTIQRKLRQLQKIIPGCNEMDLETLFPRIANYILSLQVKVNILKNISTLYGV</sequence>
<keyword evidence="4" id="KW-0539">Nucleus</keyword>
<dbReference type="GO" id="GO:0005634">
    <property type="term" value="C:nucleus"/>
    <property type="evidence" value="ECO:0007669"/>
    <property type="project" value="UniProtKB-SubCell"/>
</dbReference>
<dbReference type="PANTHER" id="PTHR33124:SF9">
    <property type="entry name" value="TRANSCRIPTION FACTOR"/>
    <property type="match status" value="1"/>
</dbReference>
<reference evidence="5" key="2">
    <citation type="submission" date="2021-01" db="UniProtKB">
        <authorList>
            <consortium name="EnsemblPlants"/>
        </authorList>
    </citation>
    <scope>IDENTIFICATION</scope>
</reference>
<evidence type="ECO:0000256" key="3">
    <source>
        <dbReference type="ARBA" id="ARBA00023163"/>
    </source>
</evidence>
<evidence type="ECO:0000256" key="4">
    <source>
        <dbReference type="ARBA" id="ARBA00023242"/>
    </source>
</evidence>
<dbReference type="InterPro" id="IPR036638">
    <property type="entry name" value="HLH_DNA-bd_sf"/>
</dbReference>
<dbReference type="GO" id="GO:0046983">
    <property type="term" value="F:protein dimerization activity"/>
    <property type="evidence" value="ECO:0007669"/>
    <property type="project" value="InterPro"/>
</dbReference>
<organism evidence="5 6">
    <name type="scientific">Quercus lobata</name>
    <name type="common">Valley oak</name>
    <dbReference type="NCBI Taxonomy" id="97700"/>
    <lineage>
        <taxon>Eukaryota</taxon>
        <taxon>Viridiplantae</taxon>
        <taxon>Streptophyta</taxon>
        <taxon>Embryophyta</taxon>
        <taxon>Tracheophyta</taxon>
        <taxon>Spermatophyta</taxon>
        <taxon>Magnoliopsida</taxon>
        <taxon>eudicotyledons</taxon>
        <taxon>Gunneridae</taxon>
        <taxon>Pentapetalae</taxon>
        <taxon>rosids</taxon>
        <taxon>fabids</taxon>
        <taxon>Fagales</taxon>
        <taxon>Fagaceae</taxon>
        <taxon>Quercus</taxon>
    </lineage>
</organism>
<dbReference type="GO" id="GO:0000976">
    <property type="term" value="F:transcription cis-regulatory region binding"/>
    <property type="evidence" value="ECO:0007669"/>
    <property type="project" value="UniProtKB-ARBA"/>
</dbReference>
<comment type="subcellular location">
    <subcellularLocation>
        <location evidence="1">Nucleus</location>
    </subcellularLocation>
</comment>
<protein>
    <submittedName>
        <fullName evidence="5">Uncharacterized protein</fullName>
    </submittedName>
</protein>
<dbReference type="InParanoid" id="A0A7N2L281"/>
<evidence type="ECO:0000256" key="1">
    <source>
        <dbReference type="ARBA" id="ARBA00004123"/>
    </source>
</evidence>
<dbReference type="EnsemblPlants" id="QL02p095571:mrna">
    <property type="protein sequence ID" value="QL02p095571:mrna:CDS:1"/>
    <property type="gene ID" value="QL02p095571"/>
</dbReference>